<evidence type="ECO:0000256" key="1">
    <source>
        <dbReference type="SAM" id="MobiDB-lite"/>
    </source>
</evidence>
<feature type="compositionally biased region" description="Low complexity" evidence="1">
    <location>
        <begin position="849"/>
        <end position="879"/>
    </location>
</feature>
<dbReference type="Proteomes" id="UP001052655">
    <property type="component" value="Unassembled WGS sequence"/>
</dbReference>
<organism evidence="2 3">
    <name type="scientific">Streptomyces daghestanicus</name>
    <dbReference type="NCBI Taxonomy" id="66885"/>
    <lineage>
        <taxon>Bacteria</taxon>
        <taxon>Bacillati</taxon>
        <taxon>Actinomycetota</taxon>
        <taxon>Actinomycetes</taxon>
        <taxon>Kitasatosporales</taxon>
        <taxon>Streptomycetaceae</taxon>
        <taxon>Streptomyces</taxon>
    </lineage>
</organism>
<feature type="region of interest" description="Disordered" evidence="1">
    <location>
        <begin position="933"/>
        <end position="1069"/>
    </location>
</feature>
<feature type="region of interest" description="Disordered" evidence="1">
    <location>
        <begin position="210"/>
        <end position="535"/>
    </location>
</feature>
<feature type="compositionally biased region" description="Low complexity" evidence="1">
    <location>
        <begin position="1028"/>
        <end position="1054"/>
    </location>
</feature>
<dbReference type="RefSeq" id="WP_226535406.1">
    <property type="nucleotide sequence ID" value="NZ_BNDX01000009.1"/>
</dbReference>
<dbReference type="Gene3D" id="1.10.287.1060">
    <property type="entry name" value="ESAT-6-like"/>
    <property type="match status" value="1"/>
</dbReference>
<feature type="region of interest" description="Disordered" evidence="1">
    <location>
        <begin position="830"/>
        <end position="913"/>
    </location>
</feature>
<accession>A0ABQ3Q406</accession>
<feature type="region of interest" description="Disordered" evidence="1">
    <location>
        <begin position="1"/>
        <end position="22"/>
    </location>
</feature>
<evidence type="ECO:0000313" key="2">
    <source>
        <dbReference type="EMBL" id="GHI31992.1"/>
    </source>
</evidence>
<dbReference type="EMBL" id="BNDX01000009">
    <property type="protein sequence ID" value="GHI31992.1"/>
    <property type="molecule type" value="Genomic_DNA"/>
</dbReference>
<name>A0ABQ3Q406_9ACTN</name>
<feature type="compositionally biased region" description="Gly residues" evidence="1">
    <location>
        <begin position="448"/>
        <end position="462"/>
    </location>
</feature>
<feature type="compositionally biased region" description="Gly residues" evidence="1">
    <location>
        <begin position="232"/>
        <end position="246"/>
    </location>
</feature>
<reference evidence="2" key="1">
    <citation type="submission" date="2024-05" db="EMBL/GenBank/DDBJ databases">
        <title>Whole genome shotgun sequence of Streptomyces daghestanicus NBRC 12762.</title>
        <authorList>
            <person name="Komaki H."/>
            <person name="Tamura T."/>
        </authorList>
    </citation>
    <scope>NUCLEOTIDE SEQUENCE</scope>
    <source>
        <strain evidence="2">NBRC 12762</strain>
    </source>
</reference>
<feature type="compositionally biased region" description="Polar residues" evidence="1">
    <location>
        <begin position="957"/>
        <end position="971"/>
    </location>
</feature>
<feature type="compositionally biased region" description="Gly residues" evidence="1">
    <location>
        <begin position="275"/>
        <end position="293"/>
    </location>
</feature>
<feature type="compositionally biased region" description="Low complexity" evidence="1">
    <location>
        <begin position="1154"/>
        <end position="1169"/>
    </location>
</feature>
<comment type="caution">
    <text evidence="2">The sequence shown here is derived from an EMBL/GenBank/DDBJ whole genome shotgun (WGS) entry which is preliminary data.</text>
</comment>
<feature type="compositionally biased region" description="Low complexity" evidence="1">
    <location>
        <begin position="488"/>
        <end position="505"/>
    </location>
</feature>
<gene>
    <name evidence="2" type="ORF">Sdagh_37220</name>
</gene>
<feature type="compositionally biased region" description="Acidic residues" evidence="1">
    <location>
        <begin position="1191"/>
        <end position="1203"/>
    </location>
</feature>
<feature type="compositionally biased region" description="Low complexity" evidence="1">
    <location>
        <begin position="972"/>
        <end position="1001"/>
    </location>
</feature>
<feature type="compositionally biased region" description="Gly residues" evidence="1">
    <location>
        <begin position="300"/>
        <end position="309"/>
    </location>
</feature>
<feature type="region of interest" description="Disordered" evidence="1">
    <location>
        <begin position="1122"/>
        <end position="1228"/>
    </location>
</feature>
<keyword evidence="3" id="KW-1185">Reference proteome</keyword>
<proteinExistence type="predicted"/>
<feature type="compositionally biased region" description="Low complexity" evidence="1">
    <location>
        <begin position="425"/>
        <end position="447"/>
    </location>
</feature>
<feature type="compositionally biased region" description="Gly residues" evidence="1">
    <location>
        <begin position="254"/>
        <end position="265"/>
    </location>
</feature>
<protein>
    <submittedName>
        <fullName evidence="2">Uncharacterized protein</fullName>
    </submittedName>
</protein>
<feature type="compositionally biased region" description="Low complexity" evidence="1">
    <location>
        <begin position="348"/>
        <end position="362"/>
    </location>
</feature>
<feature type="compositionally biased region" description="Gly residues" evidence="1">
    <location>
        <begin position="338"/>
        <end position="347"/>
    </location>
</feature>
<evidence type="ECO:0000313" key="3">
    <source>
        <dbReference type="Proteomes" id="UP001052655"/>
    </source>
</evidence>
<sequence>MPDYNQGGFRQDDSGIYGDPTVQGSTADYDSWDWKQIMAAITGGSNLTPGAGGENRASGVAAPQTLMTAANDFQYVQQVLTMVAQSLDAQAKALAGGNGAPWQGAAADAFADTMATFSKQVASTAEALAGGTTGSSVAQNLVWSANALTVAQSNIHAIDTWYAGQAMKVGVKPMANGLIPVSQRPDIVEMMTNDMRAELKKLASNYAQVSQSLGQVQPKPVVSPVRDPGSANGNGGTGGGSGGTGGPDLNTNTGTGGGGGTGGGITPPDVSTLDTGGGAGGTGGTASPFGGGTASPELGTVGGTGGGSGLNTPELSVPETGGGTASPYTGGVASPELGTGGGTGTGGVAAPYTGGVASPEPGTTGGGSGLNTPELTVPETGGGTASPYTGGVASPELSTTGGTGTVPAYTGTLDPTLDDVLNPSAGTTGTPTPTALPVGALGSVPPTSGGGTGGAGTTGSGQGLSELPDTWTGGSSVPDLPGSTATGLPDTATTGLPDTATTGLPDTSTGITPSALPASSLVSTPGVGEGATGSGMPMMPMMPGSGAAGAGAGAGGAGAGVERPDAAGLLGGEGVVPWTGSGAASLDDVPVAGAASGGAGLTGAGAEVGAVPGSALSSAGMPMMPMAPGSGAAGAGGAGAGVERPDAAGLLGGEGVVPWTGSGAASLDDVPVAGAASGGAGLTGAGAGAEVGAVPGSALSSAGMPMMPMAPGSGAAGAGAERPDAAGLLGGEGVVPWTGEGVGGVSEGAPTAGASAGGAGLSGLGAGVGAVPEGTAATVAGAGMPMMPMMPGSGAAGAGGAGAGAERPDAAGLLGGEGAVPWTGEGVGGVSEGAPTAGASAGGAGLSGPGADTGTVPDGTTATAAGAGMPMMPMMPGMGPAAGGAGTTRGESGERPDSAGLLDAGTSSWVPDPSEVATGALAAGAAAGGAVLHGSSGAAATPAAPPVDPENGRSDETAPTTDVTGAEQQASVPGAPGAPGTAAGVPGTALWAAPPAVAPPASGTGRGRQGETARPATAESGSTPHPEPAWADAAPGATSASAPDGAAPVAAVAPAAPPDDRVPVIASDDDGDDVSAWGVAAAGATPLLFGLAGRAAAAGAGGDRETSRYTVAAPALWDAEEGDAARRAEHAVAPPTAAVDDRPELTTWRPAQRPTPSAPALAHAAAGPARSGDGGDPPPEDPAPAGKDRTEGDDDEEETEESSAVDLLRQDASTWGGPRSPAIPDSIG</sequence>
<feature type="compositionally biased region" description="Low complexity" evidence="1">
    <location>
        <begin position="933"/>
        <end position="942"/>
    </location>
</feature>